<accession>A0A178IGT2</accession>
<reference evidence="1 2" key="1">
    <citation type="submission" date="2016-01" db="EMBL/GenBank/DDBJ databases">
        <title>High potential of lignocellulose degradation of a new Verrucomicrobia species.</title>
        <authorList>
            <person name="Wang Y."/>
            <person name="Shi Y."/>
            <person name="Qiu Z."/>
            <person name="Liu S."/>
            <person name="Yang H."/>
        </authorList>
    </citation>
    <scope>NUCLEOTIDE SEQUENCE [LARGE SCALE GENOMIC DNA]</scope>
    <source>
        <strain evidence="1 2">TSB47</strain>
    </source>
</reference>
<proteinExistence type="predicted"/>
<gene>
    <name evidence="1" type="ORF">AW736_09140</name>
</gene>
<dbReference type="Proteomes" id="UP000078486">
    <property type="component" value="Unassembled WGS sequence"/>
</dbReference>
<evidence type="ECO:0000313" key="1">
    <source>
        <dbReference type="EMBL" id="OAM88938.1"/>
    </source>
</evidence>
<evidence type="ECO:0000313" key="2">
    <source>
        <dbReference type="Proteomes" id="UP000078486"/>
    </source>
</evidence>
<protein>
    <submittedName>
        <fullName evidence="1">Uncharacterized protein</fullName>
    </submittedName>
</protein>
<keyword evidence="2" id="KW-1185">Reference proteome</keyword>
<dbReference type="AlphaFoldDB" id="A0A178IGT2"/>
<dbReference type="EMBL" id="LRRQ01000113">
    <property type="protein sequence ID" value="OAM88938.1"/>
    <property type="molecule type" value="Genomic_DNA"/>
</dbReference>
<sequence length="78" mass="8500">MLHRVAFPHWVGGHEIKRSGIYIVVGLVGAVKYDAGKTSLQHVAPARPHFDCAIGEFVDGKPNDFIFLAPGKCEQIDA</sequence>
<name>A0A178IGT2_9BACT</name>
<organism evidence="1 2">
    <name type="scientific">Termitidicoccus mucosus</name>
    <dbReference type="NCBI Taxonomy" id="1184151"/>
    <lineage>
        <taxon>Bacteria</taxon>
        <taxon>Pseudomonadati</taxon>
        <taxon>Verrucomicrobiota</taxon>
        <taxon>Opitutia</taxon>
        <taxon>Opitutales</taxon>
        <taxon>Opitutaceae</taxon>
        <taxon>Termitidicoccus</taxon>
    </lineage>
</organism>
<comment type="caution">
    <text evidence="1">The sequence shown here is derived from an EMBL/GenBank/DDBJ whole genome shotgun (WGS) entry which is preliminary data.</text>
</comment>